<keyword evidence="2" id="KW-1185">Reference proteome</keyword>
<organism evidence="1 2">
    <name type="scientific">Levilactobacillus senmaizukei DSM 21775 = NBRC 103853</name>
    <dbReference type="NCBI Taxonomy" id="1423803"/>
    <lineage>
        <taxon>Bacteria</taxon>
        <taxon>Bacillati</taxon>
        <taxon>Bacillota</taxon>
        <taxon>Bacilli</taxon>
        <taxon>Lactobacillales</taxon>
        <taxon>Lactobacillaceae</taxon>
        <taxon>Levilactobacillus</taxon>
    </lineage>
</organism>
<protein>
    <submittedName>
        <fullName evidence="1">Uncharacterized protein</fullName>
    </submittedName>
</protein>
<sequence>MNGRFFMIKGDLYSIVFNTFSGEFMLVNISTQKVEATGKSFRRMRELLDYLGAKTTEIAFEEAE</sequence>
<accession>A0A0R2DDE4</accession>
<name>A0A0R2DDE4_9LACO</name>
<dbReference type="Proteomes" id="UP000051589">
    <property type="component" value="Unassembled WGS sequence"/>
</dbReference>
<comment type="caution">
    <text evidence="1">The sequence shown here is derived from an EMBL/GenBank/DDBJ whole genome shotgun (WGS) entry which is preliminary data.</text>
</comment>
<evidence type="ECO:0000313" key="1">
    <source>
        <dbReference type="EMBL" id="KRN01267.1"/>
    </source>
</evidence>
<proteinExistence type="predicted"/>
<dbReference type="EMBL" id="AYZH01000028">
    <property type="protein sequence ID" value="KRN01267.1"/>
    <property type="molecule type" value="Genomic_DNA"/>
</dbReference>
<dbReference type="AlphaFoldDB" id="A0A0R2DDE4"/>
<evidence type="ECO:0000313" key="2">
    <source>
        <dbReference type="Proteomes" id="UP000051589"/>
    </source>
</evidence>
<dbReference type="PATRIC" id="fig|1423803.3.peg.1199"/>
<reference evidence="1 2" key="1">
    <citation type="journal article" date="2015" name="Genome Announc.">
        <title>Expanding the biotechnology potential of lactobacilli through comparative genomics of 213 strains and associated genera.</title>
        <authorList>
            <person name="Sun Z."/>
            <person name="Harris H.M."/>
            <person name="McCann A."/>
            <person name="Guo C."/>
            <person name="Argimon S."/>
            <person name="Zhang W."/>
            <person name="Yang X."/>
            <person name="Jeffery I.B."/>
            <person name="Cooney J.C."/>
            <person name="Kagawa T.F."/>
            <person name="Liu W."/>
            <person name="Song Y."/>
            <person name="Salvetti E."/>
            <person name="Wrobel A."/>
            <person name="Rasinkangas P."/>
            <person name="Parkhill J."/>
            <person name="Rea M.C."/>
            <person name="O'Sullivan O."/>
            <person name="Ritari J."/>
            <person name="Douillard F.P."/>
            <person name="Paul Ross R."/>
            <person name="Yang R."/>
            <person name="Briner A.E."/>
            <person name="Felis G.E."/>
            <person name="de Vos W.M."/>
            <person name="Barrangou R."/>
            <person name="Klaenhammer T.R."/>
            <person name="Caufield P.W."/>
            <person name="Cui Y."/>
            <person name="Zhang H."/>
            <person name="O'Toole P.W."/>
        </authorList>
    </citation>
    <scope>NUCLEOTIDE SEQUENCE [LARGE SCALE GENOMIC DNA]</scope>
    <source>
        <strain evidence="1 2">DSM 21775</strain>
    </source>
</reference>
<gene>
    <name evidence="1" type="ORF">FD13_GL001177</name>
</gene>